<comment type="cofactor">
    <cofactor evidence="1">
        <name>Mg(2+)</name>
        <dbReference type="ChEBI" id="CHEBI:18420"/>
    </cofactor>
</comment>
<dbReference type="Pfam" id="PF09297">
    <property type="entry name" value="Zn_ribbon_NUD"/>
    <property type="match status" value="1"/>
</dbReference>
<dbReference type="InterPro" id="IPR049734">
    <property type="entry name" value="NudC-like_C"/>
</dbReference>
<dbReference type="Pfam" id="PF00293">
    <property type="entry name" value="NUDIX"/>
    <property type="match status" value="1"/>
</dbReference>
<proteinExistence type="inferred from homology"/>
<evidence type="ECO:0000256" key="5">
    <source>
        <dbReference type="ARBA" id="ARBA00022723"/>
    </source>
</evidence>
<evidence type="ECO:0000256" key="10">
    <source>
        <dbReference type="RuleBase" id="RU003476"/>
    </source>
</evidence>
<dbReference type="GO" id="GO:0019677">
    <property type="term" value="P:NAD+ catabolic process"/>
    <property type="evidence" value="ECO:0007669"/>
    <property type="project" value="TreeGrafter"/>
</dbReference>
<comment type="similarity">
    <text evidence="3">Belongs to the Nudix hydrolase family. NudC subfamily.</text>
</comment>
<evidence type="ECO:0000256" key="2">
    <source>
        <dbReference type="ARBA" id="ARBA00001947"/>
    </source>
</evidence>
<dbReference type="GO" id="GO:0005829">
    <property type="term" value="C:cytosol"/>
    <property type="evidence" value="ECO:0007669"/>
    <property type="project" value="TreeGrafter"/>
</dbReference>
<organism evidence="12 13">
    <name type="scientific">Antricoccus suffuscus</name>
    <dbReference type="NCBI Taxonomy" id="1629062"/>
    <lineage>
        <taxon>Bacteria</taxon>
        <taxon>Bacillati</taxon>
        <taxon>Actinomycetota</taxon>
        <taxon>Actinomycetes</taxon>
        <taxon>Geodermatophilales</taxon>
        <taxon>Antricoccaceae</taxon>
        <taxon>Antricoccus</taxon>
    </lineage>
</organism>
<name>A0A2T0ZQG1_9ACTN</name>
<dbReference type="CDD" id="cd03429">
    <property type="entry name" value="NUDIX_NADH_pyrophosphatase_Nudt13"/>
    <property type="match status" value="1"/>
</dbReference>
<dbReference type="InterPro" id="IPR050241">
    <property type="entry name" value="NAD-cap_RNA_hydrolase_NudC"/>
</dbReference>
<evidence type="ECO:0000313" key="12">
    <source>
        <dbReference type="EMBL" id="PRZ38547.1"/>
    </source>
</evidence>
<evidence type="ECO:0000256" key="6">
    <source>
        <dbReference type="ARBA" id="ARBA00022801"/>
    </source>
</evidence>
<reference evidence="12 13" key="1">
    <citation type="submission" date="2018-03" db="EMBL/GenBank/DDBJ databases">
        <title>Genomic Encyclopedia of Archaeal and Bacterial Type Strains, Phase II (KMG-II): from individual species to whole genera.</title>
        <authorList>
            <person name="Goeker M."/>
        </authorList>
    </citation>
    <scope>NUCLEOTIDE SEQUENCE [LARGE SCALE GENOMIC DNA]</scope>
    <source>
        <strain evidence="12 13">DSM 100065</strain>
    </source>
</reference>
<dbReference type="GO" id="GO:0006742">
    <property type="term" value="P:NADP+ catabolic process"/>
    <property type="evidence" value="ECO:0007669"/>
    <property type="project" value="TreeGrafter"/>
</dbReference>
<dbReference type="PROSITE" id="PS51462">
    <property type="entry name" value="NUDIX"/>
    <property type="match status" value="1"/>
</dbReference>
<dbReference type="PROSITE" id="PS00893">
    <property type="entry name" value="NUDIX_BOX"/>
    <property type="match status" value="1"/>
</dbReference>
<comment type="catalytic activity">
    <reaction evidence="9">
        <text>a 5'-end NAD(+)-phospho-ribonucleoside in mRNA + H2O = a 5'-end phospho-adenosine-phospho-ribonucleoside in mRNA + beta-nicotinamide D-ribonucleotide + 2 H(+)</text>
        <dbReference type="Rhea" id="RHEA:60876"/>
        <dbReference type="Rhea" id="RHEA-COMP:15698"/>
        <dbReference type="Rhea" id="RHEA-COMP:15719"/>
        <dbReference type="ChEBI" id="CHEBI:14649"/>
        <dbReference type="ChEBI" id="CHEBI:15377"/>
        <dbReference type="ChEBI" id="CHEBI:15378"/>
        <dbReference type="ChEBI" id="CHEBI:144029"/>
        <dbReference type="ChEBI" id="CHEBI:144051"/>
    </reaction>
    <physiologicalReaction direction="left-to-right" evidence="9">
        <dbReference type="Rhea" id="RHEA:60877"/>
    </physiologicalReaction>
</comment>
<dbReference type="EC" id="3.6.1.22" evidence="4"/>
<keyword evidence="8" id="KW-0520">NAD</keyword>
<dbReference type="RefSeq" id="WP_106350559.1">
    <property type="nucleotide sequence ID" value="NZ_PVUE01000020.1"/>
</dbReference>
<dbReference type="GO" id="GO:0046872">
    <property type="term" value="F:metal ion binding"/>
    <property type="evidence" value="ECO:0007669"/>
    <property type="project" value="UniProtKB-KW"/>
</dbReference>
<dbReference type="InterPro" id="IPR000086">
    <property type="entry name" value="NUDIX_hydrolase_dom"/>
</dbReference>
<keyword evidence="13" id="KW-1185">Reference proteome</keyword>
<evidence type="ECO:0000256" key="3">
    <source>
        <dbReference type="ARBA" id="ARBA00009595"/>
    </source>
</evidence>
<dbReference type="NCBIfam" id="NF001299">
    <property type="entry name" value="PRK00241.1"/>
    <property type="match status" value="1"/>
</dbReference>
<dbReference type="InterPro" id="IPR020084">
    <property type="entry name" value="NUDIX_hydrolase_CS"/>
</dbReference>
<evidence type="ECO:0000256" key="9">
    <source>
        <dbReference type="ARBA" id="ARBA00023679"/>
    </source>
</evidence>
<dbReference type="EMBL" id="PVUE01000020">
    <property type="protein sequence ID" value="PRZ38547.1"/>
    <property type="molecule type" value="Genomic_DNA"/>
</dbReference>
<dbReference type="InterPro" id="IPR015797">
    <property type="entry name" value="NUDIX_hydrolase-like_dom_sf"/>
</dbReference>
<evidence type="ECO:0000313" key="13">
    <source>
        <dbReference type="Proteomes" id="UP000237752"/>
    </source>
</evidence>
<evidence type="ECO:0000256" key="8">
    <source>
        <dbReference type="ARBA" id="ARBA00023027"/>
    </source>
</evidence>
<feature type="domain" description="Nudix hydrolase" evidence="11">
    <location>
        <begin position="156"/>
        <end position="285"/>
    </location>
</feature>
<dbReference type="InterPro" id="IPR020476">
    <property type="entry name" value="Nudix_hydrolase"/>
</dbReference>
<comment type="caution">
    <text evidence="12">The sequence shown here is derived from an EMBL/GenBank/DDBJ whole genome shotgun (WGS) entry which is preliminary data.</text>
</comment>
<dbReference type="Gene3D" id="3.90.79.10">
    <property type="entry name" value="Nucleoside Triphosphate Pyrophosphohydrolase"/>
    <property type="match status" value="1"/>
</dbReference>
<evidence type="ECO:0000256" key="4">
    <source>
        <dbReference type="ARBA" id="ARBA00012381"/>
    </source>
</evidence>
<dbReference type="PANTHER" id="PTHR42904">
    <property type="entry name" value="NUDIX HYDROLASE, NUDC SUBFAMILY"/>
    <property type="match status" value="1"/>
</dbReference>
<dbReference type="InterPro" id="IPR015375">
    <property type="entry name" value="NADH_PPase-like_N"/>
</dbReference>
<dbReference type="GO" id="GO:0035529">
    <property type="term" value="F:NADH pyrophosphatase activity"/>
    <property type="evidence" value="ECO:0007669"/>
    <property type="project" value="TreeGrafter"/>
</dbReference>
<gene>
    <name evidence="12" type="ORF">CLV47_12014</name>
</gene>
<sequence>MTGLVSPTLGRFDVDRAAERRSDDAWLAQAWADGRVLVLTEKGEAPIAEGKDGPSLQWRDTSGYADDIERVFLGIYEDKPTFVIGGKRDIKADGWMDLRAVGEELSPEHAALLVEAVAITRWHDSHRACPRCGAPTEYVEAGWSTQCTNDGSRHFPRTDPAVIMLVHDGADRCVLGRNEAWPEGRFSVLAGFVEPGETAEQAVRREIHEEVGLRVTDVQYVGSQPWPFPASIMLGFIARVEGSEEIVRNDGEIAEAAWFTKDELRESKGIKVLPTPISIAHHIIYGWLDGELS</sequence>
<dbReference type="Proteomes" id="UP000237752">
    <property type="component" value="Unassembled WGS sequence"/>
</dbReference>
<evidence type="ECO:0000259" key="11">
    <source>
        <dbReference type="PROSITE" id="PS51462"/>
    </source>
</evidence>
<dbReference type="InterPro" id="IPR015376">
    <property type="entry name" value="Znr_NADH_PPase"/>
</dbReference>
<keyword evidence="5" id="KW-0479">Metal-binding</keyword>
<evidence type="ECO:0000256" key="1">
    <source>
        <dbReference type="ARBA" id="ARBA00001946"/>
    </source>
</evidence>
<dbReference type="AlphaFoldDB" id="A0A2T0ZQG1"/>
<protein>
    <recommendedName>
        <fullName evidence="4">NAD(+) diphosphatase</fullName>
        <ecNumber evidence="4">3.6.1.22</ecNumber>
    </recommendedName>
</protein>
<accession>A0A2T0ZQG1</accession>
<dbReference type="SUPFAM" id="SSF55811">
    <property type="entry name" value="Nudix"/>
    <property type="match status" value="1"/>
</dbReference>
<evidence type="ECO:0000256" key="7">
    <source>
        <dbReference type="ARBA" id="ARBA00022842"/>
    </source>
</evidence>
<keyword evidence="6 10" id="KW-0378">Hydrolase</keyword>
<dbReference type="PANTHER" id="PTHR42904:SF6">
    <property type="entry name" value="NAD-CAPPED RNA HYDROLASE NUDT12"/>
    <property type="match status" value="1"/>
</dbReference>
<dbReference type="Pfam" id="PF09296">
    <property type="entry name" value="NUDIX-like"/>
    <property type="match status" value="1"/>
</dbReference>
<dbReference type="OrthoDB" id="9791656at2"/>
<dbReference type="PRINTS" id="PR00502">
    <property type="entry name" value="NUDIXFAMILY"/>
</dbReference>
<comment type="cofactor">
    <cofactor evidence="2">
        <name>Zn(2+)</name>
        <dbReference type="ChEBI" id="CHEBI:29105"/>
    </cofactor>
</comment>
<dbReference type="Gene3D" id="3.90.79.20">
    <property type="match status" value="1"/>
</dbReference>
<keyword evidence="7" id="KW-0460">Magnesium</keyword>